<evidence type="ECO:0000256" key="1">
    <source>
        <dbReference type="SAM" id="MobiDB-lite"/>
    </source>
</evidence>
<feature type="compositionally biased region" description="Polar residues" evidence="1">
    <location>
        <begin position="1"/>
        <end position="17"/>
    </location>
</feature>
<gene>
    <name evidence="2" type="ORF">TWF730_003692</name>
</gene>
<evidence type="ECO:0000313" key="3">
    <source>
        <dbReference type="Proteomes" id="UP001373714"/>
    </source>
</evidence>
<feature type="compositionally biased region" description="Basic and acidic residues" evidence="1">
    <location>
        <begin position="22"/>
        <end position="39"/>
    </location>
</feature>
<sequence length="84" mass="9727">MQSTFVQLQQHESTYSSAPEIFRADSRGDGDGDGEEGREGYFSKTLRVWWINPRFYDYDYTRERKKVGRIDQGQLANAALTTLN</sequence>
<protein>
    <submittedName>
        <fullName evidence="2">Uncharacterized protein</fullName>
    </submittedName>
</protein>
<comment type="caution">
    <text evidence="2">The sequence shown here is derived from an EMBL/GenBank/DDBJ whole genome shotgun (WGS) entry which is preliminary data.</text>
</comment>
<evidence type="ECO:0000313" key="2">
    <source>
        <dbReference type="EMBL" id="KAK6334477.1"/>
    </source>
</evidence>
<reference evidence="2 3" key="1">
    <citation type="submission" date="2019-10" db="EMBL/GenBank/DDBJ databases">
        <authorList>
            <person name="Palmer J.M."/>
        </authorList>
    </citation>
    <scope>NUCLEOTIDE SEQUENCE [LARGE SCALE GENOMIC DNA]</scope>
    <source>
        <strain evidence="2 3">TWF730</strain>
    </source>
</reference>
<name>A0AAV9U340_9PEZI</name>
<dbReference type="Proteomes" id="UP001373714">
    <property type="component" value="Unassembled WGS sequence"/>
</dbReference>
<feature type="region of interest" description="Disordered" evidence="1">
    <location>
        <begin position="1"/>
        <end position="39"/>
    </location>
</feature>
<accession>A0AAV9U340</accession>
<proteinExistence type="predicted"/>
<dbReference type="AlphaFoldDB" id="A0AAV9U340"/>
<keyword evidence="3" id="KW-1185">Reference proteome</keyword>
<dbReference type="EMBL" id="JAVHNS010000015">
    <property type="protein sequence ID" value="KAK6334477.1"/>
    <property type="molecule type" value="Genomic_DNA"/>
</dbReference>
<organism evidence="2 3">
    <name type="scientific">Orbilia blumenaviensis</name>
    <dbReference type="NCBI Taxonomy" id="1796055"/>
    <lineage>
        <taxon>Eukaryota</taxon>
        <taxon>Fungi</taxon>
        <taxon>Dikarya</taxon>
        <taxon>Ascomycota</taxon>
        <taxon>Pezizomycotina</taxon>
        <taxon>Orbiliomycetes</taxon>
        <taxon>Orbiliales</taxon>
        <taxon>Orbiliaceae</taxon>
        <taxon>Orbilia</taxon>
    </lineage>
</organism>